<dbReference type="PANTHER" id="PTHR33973:SF4">
    <property type="entry name" value="OS07G0153300 PROTEIN"/>
    <property type="match status" value="1"/>
</dbReference>
<reference evidence="1 2" key="1">
    <citation type="submission" date="2015-07" db="EMBL/GenBank/DDBJ databases">
        <authorList>
            <person name="Noorani M."/>
        </authorList>
    </citation>
    <scope>NUCLEOTIDE SEQUENCE [LARGE SCALE GENOMIC DNA]</scope>
    <source>
        <strain evidence="1 2">KCTC 42284</strain>
    </source>
</reference>
<keyword evidence="2" id="KW-1185">Reference proteome</keyword>
<dbReference type="PATRIC" id="fig|1579979.3.peg.1953"/>
<dbReference type="InterPro" id="IPR010775">
    <property type="entry name" value="DUF1365"/>
</dbReference>
<protein>
    <submittedName>
        <fullName evidence="1">Chromosome partitioning protein ParA</fullName>
    </submittedName>
</protein>
<dbReference type="RefSeq" id="WP_049725850.1">
    <property type="nucleotide sequence ID" value="NZ_CP012154.1"/>
</dbReference>
<dbReference type="OrthoDB" id="9778801at2"/>
<accession>A0A0K0XX68</accession>
<organism evidence="1 2">
    <name type="scientific">Wenzhouxiangella marina</name>
    <dbReference type="NCBI Taxonomy" id="1579979"/>
    <lineage>
        <taxon>Bacteria</taxon>
        <taxon>Pseudomonadati</taxon>
        <taxon>Pseudomonadota</taxon>
        <taxon>Gammaproteobacteria</taxon>
        <taxon>Chromatiales</taxon>
        <taxon>Wenzhouxiangellaceae</taxon>
        <taxon>Wenzhouxiangella</taxon>
    </lineage>
</organism>
<evidence type="ECO:0000313" key="1">
    <source>
        <dbReference type="EMBL" id="AKS42275.1"/>
    </source>
</evidence>
<dbReference type="PANTHER" id="PTHR33973">
    <property type="entry name" value="OS07G0153300 PROTEIN"/>
    <property type="match status" value="1"/>
</dbReference>
<dbReference type="Proteomes" id="UP000066624">
    <property type="component" value="Chromosome"/>
</dbReference>
<dbReference type="STRING" id="1579979.WM2015_1909"/>
<dbReference type="AlphaFoldDB" id="A0A0K0XX68"/>
<name>A0A0K0XX68_9GAMM</name>
<evidence type="ECO:0000313" key="2">
    <source>
        <dbReference type="Proteomes" id="UP000066624"/>
    </source>
</evidence>
<proteinExistence type="predicted"/>
<dbReference type="KEGG" id="wma:WM2015_1909"/>
<sequence length="250" mass="29456">MDSALATGTVWHRRTVPRPHRFRYSLYFSLLDLDALEGLFQRSRLWSLRRFNLVSFRRSDYLGPPELGVSEAVRERVHTELGFRPTGQVFLLTHLRQWGFCFNPVSFYFCHHEGELAAIVAEVHNTPWNERRAYVLDARDQAGPDYRFRFDKDFHVSPFMPMELAYDWRFRIEEGRVAVHMLLIDGNAECFRAGMSLALQPMTSRSMAWMPLRFPLVTLKVVAGIYWQAFRLWLKRIPFHPHPDPSPNSR</sequence>
<gene>
    <name evidence="1" type="ORF">WM2015_1909</name>
</gene>
<dbReference type="EMBL" id="CP012154">
    <property type="protein sequence ID" value="AKS42275.1"/>
    <property type="molecule type" value="Genomic_DNA"/>
</dbReference>
<dbReference type="Pfam" id="PF07103">
    <property type="entry name" value="DUF1365"/>
    <property type="match status" value="1"/>
</dbReference>